<dbReference type="GO" id="GO:0006508">
    <property type="term" value="P:proteolysis"/>
    <property type="evidence" value="ECO:0007669"/>
    <property type="project" value="UniProtKB-KW"/>
</dbReference>
<keyword evidence="5 10" id="KW-0812">Transmembrane</keyword>
<evidence type="ECO:0000256" key="10">
    <source>
        <dbReference type="SAM" id="Phobius"/>
    </source>
</evidence>
<dbReference type="GO" id="GO:0008233">
    <property type="term" value="F:peptidase activity"/>
    <property type="evidence" value="ECO:0007669"/>
    <property type="project" value="UniProtKB-KW"/>
</dbReference>
<evidence type="ECO:0000256" key="3">
    <source>
        <dbReference type="ARBA" id="ARBA00007931"/>
    </source>
</evidence>
<feature type="transmembrane region" description="Helical" evidence="10">
    <location>
        <begin position="300"/>
        <end position="317"/>
    </location>
</feature>
<accession>A0ABV7YVD2</accession>
<protein>
    <submittedName>
        <fullName evidence="12">Site-2 protease family protein</fullName>
    </submittedName>
</protein>
<dbReference type="EMBL" id="JBHRYQ010000001">
    <property type="protein sequence ID" value="MFC3809992.1"/>
    <property type="molecule type" value="Genomic_DNA"/>
</dbReference>
<feature type="transmembrane region" description="Helical" evidence="10">
    <location>
        <begin position="356"/>
        <end position="374"/>
    </location>
</feature>
<dbReference type="Pfam" id="PF02163">
    <property type="entry name" value="Peptidase_M50"/>
    <property type="match status" value="1"/>
</dbReference>
<evidence type="ECO:0000256" key="6">
    <source>
        <dbReference type="ARBA" id="ARBA00022801"/>
    </source>
</evidence>
<evidence type="ECO:0000256" key="9">
    <source>
        <dbReference type="ARBA" id="ARBA00023136"/>
    </source>
</evidence>
<evidence type="ECO:0000256" key="4">
    <source>
        <dbReference type="ARBA" id="ARBA00022670"/>
    </source>
</evidence>
<feature type="transmembrane region" description="Helical" evidence="10">
    <location>
        <begin position="80"/>
        <end position="99"/>
    </location>
</feature>
<comment type="caution">
    <text evidence="12">The sequence shown here is derived from an EMBL/GenBank/DDBJ whole genome shotgun (WGS) entry which is preliminary data.</text>
</comment>
<evidence type="ECO:0000256" key="8">
    <source>
        <dbReference type="ARBA" id="ARBA00022989"/>
    </source>
</evidence>
<organism evidence="12 13">
    <name type="scientific">Lacihabitans lacunae</name>
    <dbReference type="NCBI Taxonomy" id="1028214"/>
    <lineage>
        <taxon>Bacteria</taxon>
        <taxon>Pseudomonadati</taxon>
        <taxon>Bacteroidota</taxon>
        <taxon>Cytophagia</taxon>
        <taxon>Cytophagales</taxon>
        <taxon>Leadbetterellaceae</taxon>
        <taxon>Lacihabitans</taxon>
    </lineage>
</organism>
<dbReference type="PANTHER" id="PTHR31412">
    <property type="entry name" value="ZINC METALLOPROTEASE EGY1"/>
    <property type="match status" value="1"/>
</dbReference>
<feature type="transmembrane region" description="Helical" evidence="10">
    <location>
        <begin position="6"/>
        <end position="28"/>
    </location>
</feature>
<feature type="transmembrane region" description="Helical" evidence="10">
    <location>
        <begin position="323"/>
        <end position="344"/>
    </location>
</feature>
<keyword evidence="6" id="KW-0378">Hydrolase</keyword>
<evidence type="ECO:0000256" key="7">
    <source>
        <dbReference type="ARBA" id="ARBA00022946"/>
    </source>
</evidence>
<dbReference type="PANTHER" id="PTHR31412:SF0">
    <property type="entry name" value="ZINC METALLOPROTEASE EGY1, CHLOROPLASTIC-RELATED"/>
    <property type="match status" value="1"/>
</dbReference>
<evidence type="ECO:0000256" key="2">
    <source>
        <dbReference type="ARBA" id="ARBA00004141"/>
    </source>
</evidence>
<comment type="cofactor">
    <cofactor evidence="1">
        <name>Zn(2+)</name>
        <dbReference type="ChEBI" id="CHEBI:29105"/>
    </cofactor>
</comment>
<keyword evidence="8 10" id="KW-1133">Transmembrane helix</keyword>
<name>A0ABV7YVD2_9BACT</name>
<feature type="transmembrane region" description="Helical" evidence="10">
    <location>
        <begin position="48"/>
        <end position="68"/>
    </location>
</feature>
<feature type="domain" description="Peptidase M50" evidence="11">
    <location>
        <begin position="49"/>
        <end position="243"/>
    </location>
</feature>
<comment type="subcellular location">
    <subcellularLocation>
        <location evidence="2">Membrane</location>
        <topology evidence="2">Multi-pass membrane protein</topology>
    </subcellularLocation>
</comment>
<dbReference type="InterPro" id="IPR044838">
    <property type="entry name" value="EGY1-like"/>
</dbReference>
<feature type="transmembrane region" description="Helical" evidence="10">
    <location>
        <begin position="201"/>
        <end position="220"/>
    </location>
</feature>
<evidence type="ECO:0000313" key="13">
    <source>
        <dbReference type="Proteomes" id="UP001595616"/>
    </source>
</evidence>
<keyword evidence="9 10" id="KW-0472">Membrane</keyword>
<evidence type="ECO:0000259" key="11">
    <source>
        <dbReference type="Pfam" id="PF02163"/>
    </source>
</evidence>
<keyword evidence="7" id="KW-0809">Transit peptide</keyword>
<sequence>MFKSPYIHIWLFLLTLLTTTVAGAEWVFGRSFFFHHDSMGFEEFKQGFYFSIPFLAFLTTHEFGHYFMAKLRKIDVSLPYYIPVWLVVFTTIGTFGAFIRIKEKIKTKFDYFDIGIAGPLAGFVVACVVLAYGFYALPGDEYIFTIHPEYANFKGNYRDYLNTVSNSGEVVVLGKSLLYSFFETTFADPSRIPHPYELTHYPIIVAGFLGLLFTSLNLIPIGQLDGGHILFALIGKKAFDIVSPVLLVILVFYSGLGLFKVAEFSVYQEEQTTLILNFGLFIYFNYLCFSKIFDDKRNNWILALFVVFTQLLLSKFFPTIEGYSGFLAFGFLIGRILGVYHPPVEDNKPLNLTRKILGWLALVIFVLCFSPNPII</sequence>
<evidence type="ECO:0000256" key="5">
    <source>
        <dbReference type="ARBA" id="ARBA00022692"/>
    </source>
</evidence>
<dbReference type="InterPro" id="IPR008915">
    <property type="entry name" value="Peptidase_M50"/>
</dbReference>
<dbReference type="RefSeq" id="WP_379835712.1">
    <property type="nucleotide sequence ID" value="NZ_JBHRYQ010000001.1"/>
</dbReference>
<keyword evidence="13" id="KW-1185">Reference proteome</keyword>
<evidence type="ECO:0000256" key="1">
    <source>
        <dbReference type="ARBA" id="ARBA00001947"/>
    </source>
</evidence>
<feature type="transmembrane region" description="Helical" evidence="10">
    <location>
        <begin position="241"/>
        <end position="262"/>
    </location>
</feature>
<feature type="transmembrane region" description="Helical" evidence="10">
    <location>
        <begin position="274"/>
        <end position="293"/>
    </location>
</feature>
<reference evidence="13" key="1">
    <citation type="journal article" date="2019" name="Int. J. Syst. Evol. Microbiol.">
        <title>The Global Catalogue of Microorganisms (GCM) 10K type strain sequencing project: providing services to taxonomists for standard genome sequencing and annotation.</title>
        <authorList>
            <consortium name="The Broad Institute Genomics Platform"/>
            <consortium name="The Broad Institute Genome Sequencing Center for Infectious Disease"/>
            <person name="Wu L."/>
            <person name="Ma J."/>
        </authorList>
    </citation>
    <scope>NUCLEOTIDE SEQUENCE [LARGE SCALE GENOMIC DNA]</scope>
    <source>
        <strain evidence="13">CECT 7956</strain>
    </source>
</reference>
<dbReference type="CDD" id="cd06160">
    <property type="entry name" value="S2P-M50_like_2"/>
    <property type="match status" value="1"/>
</dbReference>
<proteinExistence type="inferred from homology"/>
<gene>
    <name evidence="12" type="ORF">ACFOOI_04955</name>
</gene>
<keyword evidence="4 12" id="KW-0645">Protease</keyword>
<dbReference type="Proteomes" id="UP001595616">
    <property type="component" value="Unassembled WGS sequence"/>
</dbReference>
<comment type="similarity">
    <text evidence="3">Belongs to the peptidase M50B family.</text>
</comment>
<evidence type="ECO:0000313" key="12">
    <source>
        <dbReference type="EMBL" id="MFC3809992.1"/>
    </source>
</evidence>
<feature type="transmembrane region" description="Helical" evidence="10">
    <location>
        <begin position="111"/>
        <end position="135"/>
    </location>
</feature>